<keyword evidence="1" id="KW-0812">Transmembrane</keyword>
<comment type="caution">
    <text evidence="2">The sequence shown here is derived from an EMBL/GenBank/DDBJ whole genome shotgun (WGS) entry which is preliminary data.</text>
</comment>
<evidence type="ECO:0000256" key="1">
    <source>
        <dbReference type="SAM" id="Phobius"/>
    </source>
</evidence>
<evidence type="ECO:0000313" key="2">
    <source>
        <dbReference type="EMBL" id="PIW96812.1"/>
    </source>
</evidence>
<gene>
    <name evidence="2" type="ORF">COZ82_02940</name>
</gene>
<sequence length="116" mass="13434">MQSESSRPLYRGAQIVWYTLYLVETFLIIRFLLKLFSANPGAPFTEFIYTISGVFTWPFVAVFNNDRIINSVLEWTTLLAMVVYWLLATAIIKLFVMSKSVSTHEADVRLTEEENQ</sequence>
<dbReference type="AlphaFoldDB" id="A0A2M7IN86"/>
<proteinExistence type="predicted"/>
<name>A0A2M7IN86_9BACT</name>
<feature type="transmembrane region" description="Helical" evidence="1">
    <location>
        <begin position="75"/>
        <end position="96"/>
    </location>
</feature>
<protein>
    <submittedName>
        <fullName evidence="2">YggT family protein</fullName>
    </submittedName>
</protein>
<evidence type="ECO:0000313" key="3">
    <source>
        <dbReference type="Proteomes" id="UP000230837"/>
    </source>
</evidence>
<dbReference type="EMBL" id="PFHR01000153">
    <property type="protein sequence ID" value="PIW96812.1"/>
    <property type="molecule type" value="Genomic_DNA"/>
</dbReference>
<keyword evidence="1" id="KW-0472">Membrane</keyword>
<reference evidence="3" key="1">
    <citation type="submission" date="2017-09" db="EMBL/GenBank/DDBJ databases">
        <title>Depth-based differentiation of microbial function through sediment-hosted aquifers and enrichment of novel symbionts in the deep terrestrial subsurface.</title>
        <authorList>
            <person name="Probst A.J."/>
            <person name="Ladd B."/>
            <person name="Jarett J.K."/>
            <person name="Geller-Mcgrath D.E."/>
            <person name="Sieber C.M.K."/>
            <person name="Emerson J.B."/>
            <person name="Anantharaman K."/>
            <person name="Thomas B.C."/>
            <person name="Malmstrom R."/>
            <person name="Stieglmeier M."/>
            <person name="Klingl A."/>
            <person name="Woyke T."/>
            <person name="Ryan C.M."/>
            <person name="Banfield J.F."/>
        </authorList>
    </citation>
    <scope>NUCLEOTIDE SEQUENCE [LARGE SCALE GENOMIC DNA]</scope>
</reference>
<feature type="transmembrane region" description="Helical" evidence="1">
    <location>
        <begin position="45"/>
        <end position="63"/>
    </location>
</feature>
<feature type="transmembrane region" description="Helical" evidence="1">
    <location>
        <begin position="15"/>
        <end position="33"/>
    </location>
</feature>
<organism evidence="2 3">
    <name type="scientific">Candidatus Kaiserbacteria bacterium CG_4_8_14_3_um_filter_38_9</name>
    <dbReference type="NCBI Taxonomy" id="1974599"/>
    <lineage>
        <taxon>Bacteria</taxon>
        <taxon>Candidatus Kaiseribacteriota</taxon>
    </lineage>
</organism>
<dbReference type="Proteomes" id="UP000230837">
    <property type="component" value="Unassembled WGS sequence"/>
</dbReference>
<accession>A0A2M7IN86</accession>
<keyword evidence="1" id="KW-1133">Transmembrane helix</keyword>